<keyword evidence="3" id="KW-0812">Transmembrane</keyword>
<evidence type="ECO:0000256" key="1">
    <source>
        <dbReference type="ARBA" id="ARBA00010062"/>
    </source>
</evidence>
<evidence type="ECO:0000313" key="6">
    <source>
        <dbReference type="Proteomes" id="UP001595867"/>
    </source>
</evidence>
<evidence type="ECO:0000256" key="3">
    <source>
        <dbReference type="SAM" id="Phobius"/>
    </source>
</evidence>
<dbReference type="Proteomes" id="UP001595867">
    <property type="component" value="Unassembled WGS sequence"/>
</dbReference>
<organism evidence="5 6">
    <name type="scientific">Actinoplanes subglobosus</name>
    <dbReference type="NCBI Taxonomy" id="1547892"/>
    <lineage>
        <taxon>Bacteria</taxon>
        <taxon>Bacillati</taxon>
        <taxon>Actinomycetota</taxon>
        <taxon>Actinomycetes</taxon>
        <taxon>Micromonosporales</taxon>
        <taxon>Micromonosporaceae</taxon>
        <taxon>Actinoplanes</taxon>
    </lineage>
</organism>
<dbReference type="Gene3D" id="3.40.50.2300">
    <property type="match status" value="2"/>
</dbReference>
<keyword evidence="6" id="KW-1185">Reference proteome</keyword>
<dbReference type="EMBL" id="JBHSBL010000020">
    <property type="protein sequence ID" value="MFC4069347.1"/>
    <property type="molecule type" value="Genomic_DNA"/>
</dbReference>
<name>A0ABV8IYI0_9ACTN</name>
<proteinExistence type="inferred from homology"/>
<evidence type="ECO:0000259" key="4">
    <source>
        <dbReference type="Pfam" id="PF13458"/>
    </source>
</evidence>
<dbReference type="Pfam" id="PF13458">
    <property type="entry name" value="Peripla_BP_6"/>
    <property type="match status" value="1"/>
</dbReference>
<feature type="transmembrane region" description="Helical" evidence="3">
    <location>
        <begin position="12"/>
        <end position="30"/>
    </location>
</feature>
<feature type="domain" description="Leucine-binding protein" evidence="4">
    <location>
        <begin position="79"/>
        <end position="431"/>
    </location>
</feature>
<keyword evidence="3" id="KW-1133">Transmembrane helix</keyword>
<dbReference type="RefSeq" id="WP_378070231.1">
    <property type="nucleotide sequence ID" value="NZ_JBHSBL010000020.1"/>
</dbReference>
<evidence type="ECO:0000256" key="2">
    <source>
        <dbReference type="ARBA" id="ARBA00022729"/>
    </source>
</evidence>
<dbReference type="SUPFAM" id="SSF53822">
    <property type="entry name" value="Periplasmic binding protein-like I"/>
    <property type="match status" value="1"/>
</dbReference>
<comment type="caution">
    <text evidence="5">The sequence shown here is derived from an EMBL/GenBank/DDBJ whole genome shotgun (WGS) entry which is preliminary data.</text>
</comment>
<comment type="similarity">
    <text evidence="1">Belongs to the leucine-binding protein family.</text>
</comment>
<reference evidence="6" key="1">
    <citation type="journal article" date="2019" name="Int. J. Syst. Evol. Microbiol.">
        <title>The Global Catalogue of Microorganisms (GCM) 10K type strain sequencing project: providing services to taxonomists for standard genome sequencing and annotation.</title>
        <authorList>
            <consortium name="The Broad Institute Genomics Platform"/>
            <consortium name="The Broad Institute Genome Sequencing Center for Infectious Disease"/>
            <person name="Wu L."/>
            <person name="Ma J."/>
        </authorList>
    </citation>
    <scope>NUCLEOTIDE SEQUENCE [LARGE SCALE GENOMIC DNA]</scope>
    <source>
        <strain evidence="6">TBRC 5832</strain>
    </source>
</reference>
<sequence length="448" mass="47508">MTSPSVLRRIDWPLLVRAGAVLVVAVLAYTSCGTLMPGASSAIPTSGAGPGVTDDSVKVVFIGTDLTATASMTGFRNADVGKPEEQVKALETYVNANGGIAGRKLEAVYREYEASKDSPATETALCSQITQDDKAFAVVLTGQLQSNARPCYAQRRTLMLDATLIADDRATFTQLDPYLWTATYPEYDRFATSFLAVLIREKFFEGRTEAGLIAADTPANKSIFDKLVVPSLRKIGVTVTVSWIDTTSLGTLNSGLSQAAVNLRGKKIDRVFFLGGARIAPFFMTSAKAQSFTATYGVSTFDSPMFMVNNPGTVPPESLTGMIGVGFAPAGDVPDSRLEFPATDAERNCLDIFGRSGISFPKRENARVAFTYCDAALLLQKAAAGLGPDLNAAAWGKAARELEFTTAGGFGGTIGADGYAAGTAYRVLKYDTGCSCFTYQGEVTPLGE</sequence>
<keyword evidence="3" id="KW-0472">Membrane</keyword>
<protein>
    <submittedName>
        <fullName evidence="5">ABC transporter substrate-binding protein</fullName>
    </submittedName>
</protein>
<accession>A0ABV8IYI0</accession>
<dbReference type="InterPro" id="IPR028082">
    <property type="entry name" value="Peripla_BP_I"/>
</dbReference>
<keyword evidence="2" id="KW-0732">Signal</keyword>
<evidence type="ECO:0000313" key="5">
    <source>
        <dbReference type="EMBL" id="MFC4069347.1"/>
    </source>
</evidence>
<gene>
    <name evidence="5" type="ORF">ACFO0C_30870</name>
</gene>
<dbReference type="InterPro" id="IPR028081">
    <property type="entry name" value="Leu-bd"/>
</dbReference>